<dbReference type="Pfam" id="PF07690">
    <property type="entry name" value="MFS_1"/>
    <property type="match status" value="1"/>
</dbReference>
<evidence type="ECO:0000259" key="6">
    <source>
        <dbReference type="PROSITE" id="PS50850"/>
    </source>
</evidence>
<evidence type="ECO:0000256" key="4">
    <source>
        <dbReference type="ARBA" id="ARBA00023136"/>
    </source>
</evidence>
<feature type="transmembrane region" description="Helical" evidence="5">
    <location>
        <begin position="336"/>
        <end position="360"/>
    </location>
</feature>
<feature type="transmembrane region" description="Helical" evidence="5">
    <location>
        <begin position="124"/>
        <end position="144"/>
    </location>
</feature>
<evidence type="ECO:0000256" key="2">
    <source>
        <dbReference type="ARBA" id="ARBA00022692"/>
    </source>
</evidence>
<organism evidence="7 8">
    <name type="scientific">Hypholoma sublateritium (strain FD-334 SS-4)</name>
    <dbReference type="NCBI Taxonomy" id="945553"/>
    <lineage>
        <taxon>Eukaryota</taxon>
        <taxon>Fungi</taxon>
        <taxon>Dikarya</taxon>
        <taxon>Basidiomycota</taxon>
        <taxon>Agaricomycotina</taxon>
        <taxon>Agaricomycetes</taxon>
        <taxon>Agaricomycetidae</taxon>
        <taxon>Agaricales</taxon>
        <taxon>Agaricineae</taxon>
        <taxon>Strophariaceae</taxon>
        <taxon>Hypholoma</taxon>
    </lineage>
</organism>
<dbReference type="GO" id="GO:0022857">
    <property type="term" value="F:transmembrane transporter activity"/>
    <property type="evidence" value="ECO:0007669"/>
    <property type="project" value="InterPro"/>
</dbReference>
<keyword evidence="3 5" id="KW-1133">Transmembrane helix</keyword>
<dbReference type="GO" id="GO:0005886">
    <property type="term" value="C:plasma membrane"/>
    <property type="evidence" value="ECO:0007669"/>
    <property type="project" value="TreeGrafter"/>
</dbReference>
<dbReference type="InterPro" id="IPR020846">
    <property type="entry name" value="MFS_dom"/>
</dbReference>
<feature type="domain" description="Major facilitator superfamily (MFS) profile" evidence="6">
    <location>
        <begin position="86"/>
        <end position="524"/>
    </location>
</feature>
<dbReference type="PROSITE" id="PS50850">
    <property type="entry name" value="MFS"/>
    <property type="match status" value="1"/>
</dbReference>
<accession>A0A0D2NLI1</accession>
<comment type="subcellular location">
    <subcellularLocation>
        <location evidence="1">Membrane</location>
        <topology evidence="1">Multi-pass membrane protein</topology>
    </subcellularLocation>
</comment>
<feature type="transmembrane region" description="Helical" evidence="5">
    <location>
        <begin position="301"/>
        <end position="324"/>
    </location>
</feature>
<dbReference type="SUPFAM" id="SSF103473">
    <property type="entry name" value="MFS general substrate transporter"/>
    <property type="match status" value="1"/>
</dbReference>
<feature type="transmembrane region" description="Helical" evidence="5">
    <location>
        <begin position="477"/>
        <end position="498"/>
    </location>
</feature>
<feature type="transmembrane region" description="Helical" evidence="5">
    <location>
        <begin position="214"/>
        <end position="234"/>
    </location>
</feature>
<dbReference type="EMBL" id="KN817575">
    <property type="protein sequence ID" value="KJA19694.1"/>
    <property type="molecule type" value="Genomic_DNA"/>
</dbReference>
<dbReference type="OrthoDB" id="3066029at2759"/>
<name>A0A0D2NLI1_HYPSF</name>
<evidence type="ECO:0000313" key="8">
    <source>
        <dbReference type="Proteomes" id="UP000054270"/>
    </source>
</evidence>
<evidence type="ECO:0000256" key="1">
    <source>
        <dbReference type="ARBA" id="ARBA00004141"/>
    </source>
</evidence>
<feature type="transmembrane region" description="Helical" evidence="5">
    <location>
        <begin position="409"/>
        <end position="437"/>
    </location>
</feature>
<evidence type="ECO:0000313" key="7">
    <source>
        <dbReference type="EMBL" id="KJA19694.1"/>
    </source>
</evidence>
<keyword evidence="8" id="KW-1185">Reference proteome</keyword>
<reference evidence="8" key="1">
    <citation type="submission" date="2014-04" db="EMBL/GenBank/DDBJ databases">
        <title>Evolutionary Origins and Diversification of the Mycorrhizal Mutualists.</title>
        <authorList>
            <consortium name="DOE Joint Genome Institute"/>
            <consortium name="Mycorrhizal Genomics Consortium"/>
            <person name="Kohler A."/>
            <person name="Kuo A."/>
            <person name="Nagy L.G."/>
            <person name="Floudas D."/>
            <person name="Copeland A."/>
            <person name="Barry K.W."/>
            <person name="Cichocki N."/>
            <person name="Veneault-Fourrey C."/>
            <person name="LaButti K."/>
            <person name="Lindquist E.A."/>
            <person name="Lipzen A."/>
            <person name="Lundell T."/>
            <person name="Morin E."/>
            <person name="Murat C."/>
            <person name="Riley R."/>
            <person name="Ohm R."/>
            <person name="Sun H."/>
            <person name="Tunlid A."/>
            <person name="Henrissat B."/>
            <person name="Grigoriev I.V."/>
            <person name="Hibbett D.S."/>
            <person name="Martin F."/>
        </authorList>
    </citation>
    <scope>NUCLEOTIDE SEQUENCE [LARGE SCALE GENOMIC DNA]</scope>
    <source>
        <strain evidence="8">FD-334 SS-4</strain>
    </source>
</reference>
<keyword evidence="2 5" id="KW-0812">Transmembrane</keyword>
<dbReference type="Gene3D" id="1.20.1720.10">
    <property type="entry name" value="Multidrug resistance protein D"/>
    <property type="match status" value="1"/>
</dbReference>
<keyword evidence="4 5" id="KW-0472">Membrane</keyword>
<proteinExistence type="predicted"/>
<dbReference type="InterPro" id="IPR036259">
    <property type="entry name" value="MFS_trans_sf"/>
</dbReference>
<dbReference type="AlphaFoldDB" id="A0A0D2NLI1"/>
<feature type="transmembrane region" description="Helical" evidence="5">
    <location>
        <begin position="240"/>
        <end position="260"/>
    </location>
</feature>
<gene>
    <name evidence="7" type="ORF">HYPSUDRAFT_856658</name>
</gene>
<feature type="transmembrane region" description="Helical" evidence="5">
    <location>
        <begin position="86"/>
        <end position="104"/>
    </location>
</feature>
<dbReference type="PANTHER" id="PTHR23502:SF64">
    <property type="entry name" value="TRANSPORTER, PUTATIVE (AFU_ORTHOLOGUE AFUA_3G11760)-RELATED"/>
    <property type="match status" value="1"/>
</dbReference>
<sequence>MKRRWLTPDRRLHLRCSGMSRQLSAALLQFEAFFKDTDVDISAPPQFRGWLYHCPSTMDTEATPLLTFNEGDDIYLRFSAREKQNILTIVAACGLLPFFVTGTFTPALPQIAEELDSTGEMVNLSISLSIFAMSFGSLVGATYSTVYGRKAIYLWTLPIFIVGSIGVTFADGIPSLFAWRFLQSMGSSPVGVVGTGIIGDIFRVEERGRAMSVFFAATLIGPSIAPLAGGYAAQYYSWRAMQGALGVTGIITLYFIWVFLPETSHFSADGGKTELKNTKVLRNFISVNPLRPLWLLRSPPFFMIGIILSVCVIGIFAQIIPLTFTIRERYHIYNEAWVGACLLPTGFGNMAGAIMIGPISDRMVIQWRAKRGGVWYPEDRLRAAILPLLIVIPGSILVLGLASKYLEGTLGLVVTLICLFFNGMGVDMTFGPLSAYLVDVIQSSSAESLAANTAFRAVVLSFSIAITLPLVNSIGLLMTNVLCSALTWISCGLLWIIICRGEQLRAWLDVGYSVAPSGDKRVVN</sequence>
<dbReference type="Proteomes" id="UP000054270">
    <property type="component" value="Unassembled WGS sequence"/>
</dbReference>
<evidence type="ECO:0000256" key="5">
    <source>
        <dbReference type="SAM" id="Phobius"/>
    </source>
</evidence>
<evidence type="ECO:0000256" key="3">
    <source>
        <dbReference type="ARBA" id="ARBA00022989"/>
    </source>
</evidence>
<dbReference type="STRING" id="945553.A0A0D2NLI1"/>
<feature type="transmembrane region" description="Helical" evidence="5">
    <location>
        <begin position="381"/>
        <end position="403"/>
    </location>
</feature>
<dbReference type="InterPro" id="IPR011701">
    <property type="entry name" value="MFS"/>
</dbReference>
<dbReference type="PANTHER" id="PTHR23502">
    <property type="entry name" value="MAJOR FACILITATOR SUPERFAMILY"/>
    <property type="match status" value="1"/>
</dbReference>
<protein>
    <recommendedName>
        <fullName evidence="6">Major facilitator superfamily (MFS) profile domain-containing protein</fullName>
    </recommendedName>
</protein>
<feature type="transmembrane region" description="Helical" evidence="5">
    <location>
        <begin position="151"/>
        <end position="169"/>
    </location>
</feature>